<evidence type="ECO:0000313" key="3">
    <source>
        <dbReference type="Proteomes" id="UP000735302"/>
    </source>
</evidence>
<dbReference type="Proteomes" id="UP000735302">
    <property type="component" value="Unassembled WGS sequence"/>
</dbReference>
<gene>
    <name evidence="2" type="ORF">PoB_001657000</name>
</gene>
<dbReference type="EMBL" id="BLXT01001985">
    <property type="protein sequence ID" value="GFN90064.1"/>
    <property type="molecule type" value="Genomic_DNA"/>
</dbReference>
<evidence type="ECO:0000313" key="2">
    <source>
        <dbReference type="EMBL" id="GFN90064.1"/>
    </source>
</evidence>
<sequence>MEQPAKGADPLGEGHAHGHSHSVPGPTHSTPVPAIVAIAGVDAKDGEGGEAGEEGADSMDDRRGSALSDASDLDGEHIADRLSTFTIRKQTSYRMPGGTVVRPGRALPCLSQCSMIAVSEPVLKL</sequence>
<feature type="region of interest" description="Disordered" evidence="1">
    <location>
        <begin position="1"/>
        <end position="77"/>
    </location>
</feature>
<organism evidence="2 3">
    <name type="scientific">Plakobranchus ocellatus</name>
    <dbReference type="NCBI Taxonomy" id="259542"/>
    <lineage>
        <taxon>Eukaryota</taxon>
        <taxon>Metazoa</taxon>
        <taxon>Spiralia</taxon>
        <taxon>Lophotrochozoa</taxon>
        <taxon>Mollusca</taxon>
        <taxon>Gastropoda</taxon>
        <taxon>Heterobranchia</taxon>
        <taxon>Euthyneura</taxon>
        <taxon>Panpulmonata</taxon>
        <taxon>Sacoglossa</taxon>
        <taxon>Placobranchoidea</taxon>
        <taxon>Plakobranchidae</taxon>
        <taxon>Plakobranchus</taxon>
    </lineage>
</organism>
<protein>
    <submittedName>
        <fullName evidence="2">Uncharacterized protein</fullName>
    </submittedName>
</protein>
<proteinExistence type="predicted"/>
<accession>A0AAV3Z3R0</accession>
<comment type="caution">
    <text evidence="2">The sequence shown here is derived from an EMBL/GenBank/DDBJ whole genome shotgun (WGS) entry which is preliminary data.</text>
</comment>
<dbReference type="AlphaFoldDB" id="A0AAV3Z3R0"/>
<keyword evidence="3" id="KW-1185">Reference proteome</keyword>
<name>A0AAV3Z3R0_9GAST</name>
<reference evidence="2 3" key="1">
    <citation type="journal article" date="2021" name="Elife">
        <title>Chloroplast acquisition without the gene transfer in kleptoplastic sea slugs, Plakobranchus ocellatus.</title>
        <authorList>
            <person name="Maeda T."/>
            <person name="Takahashi S."/>
            <person name="Yoshida T."/>
            <person name="Shimamura S."/>
            <person name="Takaki Y."/>
            <person name="Nagai Y."/>
            <person name="Toyoda A."/>
            <person name="Suzuki Y."/>
            <person name="Arimoto A."/>
            <person name="Ishii H."/>
            <person name="Satoh N."/>
            <person name="Nishiyama T."/>
            <person name="Hasebe M."/>
            <person name="Maruyama T."/>
            <person name="Minagawa J."/>
            <person name="Obokata J."/>
            <person name="Shigenobu S."/>
        </authorList>
    </citation>
    <scope>NUCLEOTIDE SEQUENCE [LARGE SCALE GENOMIC DNA]</scope>
</reference>
<feature type="compositionally biased region" description="Acidic residues" evidence="1">
    <location>
        <begin position="48"/>
        <end position="58"/>
    </location>
</feature>
<evidence type="ECO:0000256" key="1">
    <source>
        <dbReference type="SAM" id="MobiDB-lite"/>
    </source>
</evidence>